<evidence type="ECO:0000259" key="9">
    <source>
        <dbReference type="Pfam" id="PF01694"/>
    </source>
</evidence>
<keyword evidence="4" id="KW-0378">Hydrolase</keyword>
<feature type="transmembrane region" description="Helical" evidence="8">
    <location>
        <begin position="247"/>
        <end position="267"/>
    </location>
</feature>
<dbReference type="PANTHER" id="PTHR43731">
    <property type="entry name" value="RHOMBOID PROTEASE"/>
    <property type="match status" value="1"/>
</dbReference>
<dbReference type="GO" id="GO:0016020">
    <property type="term" value="C:membrane"/>
    <property type="evidence" value="ECO:0007669"/>
    <property type="project" value="UniProtKB-SubCell"/>
</dbReference>
<reference evidence="10 11" key="1">
    <citation type="journal article" date="2015" name="Int. J. Syst. Evol. Microbiol.">
        <title>Novibacillus thermophilus gen. nov., sp. nov., a Gram-staining-negative and moderately thermophilic member of the family Thermoactinomycetaceae.</title>
        <authorList>
            <person name="Yang G."/>
            <person name="Chen J."/>
            <person name="Zhou S."/>
        </authorList>
    </citation>
    <scope>NUCLEOTIDE SEQUENCE [LARGE SCALE GENOMIC DNA]</scope>
    <source>
        <strain evidence="10 11">SG-1</strain>
    </source>
</reference>
<evidence type="ECO:0000313" key="11">
    <source>
        <dbReference type="Proteomes" id="UP000188603"/>
    </source>
</evidence>
<dbReference type="RefSeq" id="WP_077720072.1">
    <property type="nucleotide sequence ID" value="NZ_CP019699.1"/>
</dbReference>
<dbReference type="KEGG" id="ntr:B0W44_11005"/>
<evidence type="ECO:0000256" key="2">
    <source>
        <dbReference type="ARBA" id="ARBA00009045"/>
    </source>
</evidence>
<comment type="subcellular location">
    <subcellularLocation>
        <location evidence="1">Membrane</location>
        <topology evidence="1">Multi-pass membrane protein</topology>
    </subcellularLocation>
</comment>
<dbReference type="Pfam" id="PF14559">
    <property type="entry name" value="TPR_19"/>
    <property type="match status" value="1"/>
</dbReference>
<feature type="repeat" description="TPR" evidence="7">
    <location>
        <begin position="409"/>
        <end position="442"/>
    </location>
</feature>
<dbReference type="SUPFAM" id="SSF144091">
    <property type="entry name" value="Rhomboid-like"/>
    <property type="match status" value="1"/>
</dbReference>
<feature type="transmembrane region" description="Helical" evidence="8">
    <location>
        <begin position="303"/>
        <end position="323"/>
    </location>
</feature>
<feature type="transmembrane region" description="Helical" evidence="8">
    <location>
        <begin position="382"/>
        <end position="403"/>
    </location>
</feature>
<dbReference type="OrthoDB" id="9813074at2"/>
<feature type="transmembrane region" description="Helical" evidence="8">
    <location>
        <begin position="196"/>
        <end position="214"/>
    </location>
</feature>
<dbReference type="SMART" id="SM00028">
    <property type="entry name" value="TPR"/>
    <property type="match status" value="3"/>
</dbReference>
<feature type="repeat" description="TPR" evidence="7">
    <location>
        <begin position="477"/>
        <end position="510"/>
    </location>
</feature>
<keyword evidence="6 8" id="KW-0472">Membrane</keyword>
<dbReference type="STRING" id="1471761.B0W44_11005"/>
<evidence type="ECO:0000256" key="7">
    <source>
        <dbReference type="PROSITE-ProRule" id="PRU00339"/>
    </source>
</evidence>
<feature type="transmembrane region" description="Helical" evidence="8">
    <location>
        <begin position="335"/>
        <end position="352"/>
    </location>
</feature>
<dbReference type="PROSITE" id="PS50005">
    <property type="entry name" value="TPR"/>
    <property type="match status" value="3"/>
</dbReference>
<dbReference type="EMBL" id="CP019699">
    <property type="protein sequence ID" value="AQS56212.1"/>
    <property type="molecule type" value="Genomic_DNA"/>
</dbReference>
<dbReference type="PANTHER" id="PTHR43731:SF14">
    <property type="entry name" value="PRESENILIN-ASSOCIATED RHOMBOID-LIKE PROTEIN, MITOCHONDRIAL"/>
    <property type="match status" value="1"/>
</dbReference>
<dbReference type="InterPro" id="IPR011990">
    <property type="entry name" value="TPR-like_helical_dom_sf"/>
</dbReference>
<dbReference type="Pfam" id="PF13181">
    <property type="entry name" value="TPR_8"/>
    <property type="match status" value="1"/>
</dbReference>
<keyword evidence="5 8" id="KW-1133">Transmembrane helix</keyword>
<sequence length="522" mass="59330">MQPSLHTSTWLLARKLVRDYQFSVFHIETPEQRENGGQALKTAIHLILERRKRVLYMRLVPLDIYWAQVVERDVQESQRRLRQLTRRLGPQLDVINVYVLPESPSDDMVERAALASATPRHHGFSLHPLFLSVAQEAWYGWLDVLEKWDMTPSDLAQIAQESSDSLDAEEIRKDIQELERKREKEVLSVFRYGRPILTYAFLIVSTIVYGVVLMDGGVQNLDTLLRYGAKSNGLIIEGEWWRLITPIFLHLGSWHFLFNMIALYFLGTAVERIFGSKRFFLIFMLAGISGTVASFAFTDNLSAGASGAIFGCFGALLVFGQHYPKLFFRTMGRDILFFLGLNLTLGFVIPNIDNYGHIGGLVGGYFAAALVSLPLKRIQWVWRAAAGTVLAALLLFTASYGYAEGREGTDYLTWKGQQYIQEDNVTEALPIYEKLVKMEPENAFHHFYLGYVYSKTGRLKDAESSWKTALELEPNMPEAHYNLAVLYAGSGETERAKSHLLQARELDPDNEEVKVLLEELQG</sequence>
<name>A0A1U9K849_9BACL</name>
<dbReference type="Proteomes" id="UP000188603">
    <property type="component" value="Chromosome"/>
</dbReference>
<gene>
    <name evidence="10" type="ORF">B0W44_11005</name>
</gene>
<dbReference type="SUPFAM" id="SSF48452">
    <property type="entry name" value="TPR-like"/>
    <property type="match status" value="1"/>
</dbReference>
<comment type="similarity">
    <text evidence="2">Belongs to the peptidase S54 family.</text>
</comment>
<evidence type="ECO:0000256" key="6">
    <source>
        <dbReference type="ARBA" id="ARBA00023136"/>
    </source>
</evidence>
<evidence type="ECO:0000256" key="8">
    <source>
        <dbReference type="SAM" id="Phobius"/>
    </source>
</evidence>
<keyword evidence="7" id="KW-0802">TPR repeat</keyword>
<feature type="transmembrane region" description="Helical" evidence="8">
    <location>
        <begin position="358"/>
        <end position="375"/>
    </location>
</feature>
<dbReference type="InterPro" id="IPR035952">
    <property type="entry name" value="Rhomboid-like_sf"/>
</dbReference>
<feature type="repeat" description="TPR" evidence="7">
    <location>
        <begin position="443"/>
        <end position="476"/>
    </location>
</feature>
<dbReference type="InterPro" id="IPR019734">
    <property type="entry name" value="TPR_rpt"/>
</dbReference>
<feature type="transmembrane region" description="Helical" evidence="8">
    <location>
        <begin position="279"/>
        <end position="297"/>
    </location>
</feature>
<dbReference type="InterPro" id="IPR022764">
    <property type="entry name" value="Peptidase_S54_rhomboid_dom"/>
</dbReference>
<evidence type="ECO:0000256" key="1">
    <source>
        <dbReference type="ARBA" id="ARBA00004141"/>
    </source>
</evidence>
<dbReference type="Gene3D" id="1.25.40.10">
    <property type="entry name" value="Tetratricopeptide repeat domain"/>
    <property type="match status" value="1"/>
</dbReference>
<evidence type="ECO:0000313" key="10">
    <source>
        <dbReference type="EMBL" id="AQS56212.1"/>
    </source>
</evidence>
<dbReference type="GO" id="GO:0004252">
    <property type="term" value="F:serine-type endopeptidase activity"/>
    <property type="evidence" value="ECO:0007669"/>
    <property type="project" value="InterPro"/>
</dbReference>
<feature type="domain" description="Peptidase S54 rhomboid" evidence="9">
    <location>
        <begin position="238"/>
        <end position="372"/>
    </location>
</feature>
<evidence type="ECO:0000256" key="3">
    <source>
        <dbReference type="ARBA" id="ARBA00022692"/>
    </source>
</evidence>
<keyword evidence="11" id="KW-1185">Reference proteome</keyword>
<evidence type="ECO:0000256" key="4">
    <source>
        <dbReference type="ARBA" id="ARBA00022801"/>
    </source>
</evidence>
<protein>
    <recommendedName>
        <fullName evidence="9">Peptidase S54 rhomboid domain-containing protein</fullName>
    </recommendedName>
</protein>
<evidence type="ECO:0000256" key="5">
    <source>
        <dbReference type="ARBA" id="ARBA00022989"/>
    </source>
</evidence>
<dbReference type="InterPro" id="IPR050925">
    <property type="entry name" value="Rhomboid_protease_S54"/>
</dbReference>
<keyword evidence="3 8" id="KW-0812">Transmembrane</keyword>
<organism evidence="10 11">
    <name type="scientific">Novibacillus thermophilus</name>
    <dbReference type="NCBI Taxonomy" id="1471761"/>
    <lineage>
        <taxon>Bacteria</taxon>
        <taxon>Bacillati</taxon>
        <taxon>Bacillota</taxon>
        <taxon>Bacilli</taxon>
        <taxon>Bacillales</taxon>
        <taxon>Thermoactinomycetaceae</taxon>
        <taxon>Novibacillus</taxon>
    </lineage>
</organism>
<accession>A0A1U9K849</accession>
<dbReference type="Pfam" id="PF01694">
    <property type="entry name" value="Rhomboid"/>
    <property type="match status" value="1"/>
</dbReference>
<dbReference type="AlphaFoldDB" id="A0A1U9K849"/>
<dbReference type="Gene3D" id="1.20.1540.10">
    <property type="entry name" value="Rhomboid-like"/>
    <property type="match status" value="1"/>
</dbReference>
<proteinExistence type="inferred from homology"/>